<dbReference type="EMBL" id="PCTC01000080">
    <property type="protein sequence ID" value="PIP63210.1"/>
    <property type="molecule type" value="Genomic_DNA"/>
</dbReference>
<dbReference type="Proteomes" id="UP000229699">
    <property type="component" value="Unassembled WGS sequence"/>
</dbReference>
<feature type="transmembrane region" description="Helical" evidence="2">
    <location>
        <begin position="20"/>
        <end position="37"/>
    </location>
</feature>
<dbReference type="AlphaFoldDB" id="A0A2H0C1I5"/>
<evidence type="ECO:0000259" key="3">
    <source>
        <dbReference type="Pfam" id="PF13399"/>
    </source>
</evidence>
<organism evidence="4 5">
    <name type="scientific">Candidatus Roizmanbacteria bacterium CG22_combo_CG10-13_8_21_14_all_34_12</name>
    <dbReference type="NCBI Taxonomy" id="1974860"/>
    <lineage>
        <taxon>Bacteria</taxon>
        <taxon>Candidatus Roizmaniibacteriota</taxon>
    </lineage>
</organism>
<name>A0A2H0C1I5_9BACT</name>
<dbReference type="InterPro" id="IPR027381">
    <property type="entry name" value="LytR/CpsA/Psr_C"/>
</dbReference>
<protein>
    <recommendedName>
        <fullName evidence="3">LytR/CpsA/Psr regulator C-terminal domain-containing protein</fullName>
    </recommendedName>
</protein>
<reference evidence="4 5" key="1">
    <citation type="submission" date="2017-09" db="EMBL/GenBank/DDBJ databases">
        <title>Depth-based differentiation of microbial function through sediment-hosted aquifers and enrichment of novel symbionts in the deep terrestrial subsurface.</title>
        <authorList>
            <person name="Probst A.J."/>
            <person name="Ladd B."/>
            <person name="Jarett J.K."/>
            <person name="Geller-Mcgrath D.E."/>
            <person name="Sieber C.M."/>
            <person name="Emerson J.B."/>
            <person name="Anantharaman K."/>
            <person name="Thomas B.C."/>
            <person name="Malmstrom R."/>
            <person name="Stieglmeier M."/>
            <person name="Klingl A."/>
            <person name="Woyke T."/>
            <person name="Ryan C.M."/>
            <person name="Banfield J.F."/>
        </authorList>
    </citation>
    <scope>NUCLEOTIDE SEQUENCE [LARGE SCALE GENOMIC DNA]</scope>
    <source>
        <strain evidence="4">CG22_combo_CG10-13_8_21_14_all_34_12</strain>
    </source>
</reference>
<evidence type="ECO:0000313" key="5">
    <source>
        <dbReference type="Proteomes" id="UP000229699"/>
    </source>
</evidence>
<gene>
    <name evidence="4" type="ORF">COW97_03725</name>
</gene>
<proteinExistence type="predicted"/>
<keyword evidence="2" id="KW-0472">Membrane</keyword>
<evidence type="ECO:0000256" key="1">
    <source>
        <dbReference type="SAM" id="MobiDB-lite"/>
    </source>
</evidence>
<comment type="caution">
    <text evidence="4">The sequence shown here is derived from an EMBL/GenBank/DDBJ whole genome shotgun (WGS) entry which is preliminary data.</text>
</comment>
<evidence type="ECO:0000313" key="4">
    <source>
        <dbReference type="EMBL" id="PIP63210.1"/>
    </source>
</evidence>
<keyword evidence="2" id="KW-0812">Transmembrane</keyword>
<dbReference type="Gene3D" id="3.30.70.2390">
    <property type="match status" value="1"/>
</dbReference>
<feature type="region of interest" description="Disordered" evidence="1">
    <location>
        <begin position="174"/>
        <end position="203"/>
    </location>
</feature>
<feature type="domain" description="LytR/CpsA/Psr regulator C-terminal" evidence="3">
    <location>
        <begin position="69"/>
        <end position="134"/>
    </location>
</feature>
<sequence length="203" mass="21687">MEESVFPYSSQPKKSNKTMLFIIVAVLLSALIGWFFITQQPKKTVEVKDVVVEKKEPSPTEKPKIDKKTVKIQVQNGTGTPGQAGLVVKALTDAGYNSDNIKTSNAEKFDNSTTSITARNNFEEIVNDIKTILGSTFSKITVVSPNLDTASDFDIVVVTGGKIFEAVTVTPTTSVTSSITPTGSLTPTPTVTPTSTPSSTPTL</sequence>
<dbReference type="Pfam" id="PF13399">
    <property type="entry name" value="LytR_C"/>
    <property type="match status" value="1"/>
</dbReference>
<evidence type="ECO:0000256" key="2">
    <source>
        <dbReference type="SAM" id="Phobius"/>
    </source>
</evidence>
<accession>A0A2H0C1I5</accession>
<keyword evidence="2" id="KW-1133">Transmembrane helix</keyword>